<evidence type="ECO:0000313" key="1">
    <source>
        <dbReference type="EMBL" id="PLT99608.1"/>
    </source>
</evidence>
<reference evidence="2" key="3">
    <citation type="submission" date="2019-06" db="EMBL/GenBank/DDBJ databases">
        <authorList>
            <person name="Le Quere A."/>
            <person name="Colella S."/>
        </authorList>
    </citation>
    <scope>NUCLEOTIDE SEQUENCE</scope>
    <source>
        <strain evidence="2">EmedicaeMD41</strain>
    </source>
</reference>
<evidence type="ECO:0000313" key="2">
    <source>
        <dbReference type="EMBL" id="VTZ61315.1"/>
    </source>
</evidence>
<dbReference type="Proteomes" id="UP001190825">
    <property type="component" value="Unassembled WGS sequence"/>
</dbReference>
<gene>
    <name evidence="1" type="ORF">BMJ33_22070</name>
    <name evidence="2" type="ORF">EMEDMD4_270091</name>
</gene>
<dbReference type="Proteomes" id="UP000507954">
    <property type="component" value="Unassembled WGS sequence"/>
</dbReference>
<dbReference type="AlphaFoldDB" id="A0A508WVT9"/>
<reference evidence="1 3" key="2">
    <citation type="journal article" date="2018" name="FEMS Microbiol. Ecol.">
        <title>Co-invading symbiotic mutualists of Medicago polymorpha retain high ancestral diversity and contain diverse accessory genomes.</title>
        <authorList>
            <person name="Porter S.S."/>
            <person name="Faber-Hammond J.J."/>
            <person name="Friesen M.L."/>
        </authorList>
    </citation>
    <scope>NUCLEOTIDE SEQUENCE [LARGE SCALE GENOMIC DNA]</scope>
    <source>
        <strain evidence="1 3">Str16</strain>
    </source>
</reference>
<accession>A0A508WVT9</accession>
<protein>
    <submittedName>
        <fullName evidence="2">Uncharacterized protein</fullName>
    </submittedName>
</protein>
<sequence>MTNHSSSLTDTEVELASIARMLSHIRESARALEAQAVEYCIDMALQAVANELRDRGELVIAAAGFDNRTTLLQ</sequence>
<dbReference type="EMBL" id="NBUC01000110">
    <property type="protein sequence ID" value="PLT99608.1"/>
    <property type="molecule type" value="Genomic_DNA"/>
</dbReference>
<dbReference type="OMA" id="CIDMALQ"/>
<dbReference type="EMBL" id="CABFNB010000092">
    <property type="protein sequence ID" value="VTZ61315.1"/>
    <property type="molecule type" value="Genomic_DNA"/>
</dbReference>
<proteinExistence type="predicted"/>
<organism evidence="2">
    <name type="scientific">Sinorhizobium medicae</name>
    <dbReference type="NCBI Taxonomy" id="110321"/>
    <lineage>
        <taxon>Bacteria</taxon>
        <taxon>Pseudomonadati</taxon>
        <taxon>Pseudomonadota</taxon>
        <taxon>Alphaproteobacteria</taxon>
        <taxon>Hyphomicrobiales</taxon>
        <taxon>Rhizobiaceae</taxon>
        <taxon>Sinorhizobium/Ensifer group</taxon>
        <taxon>Sinorhizobium</taxon>
    </lineage>
</organism>
<keyword evidence="3" id="KW-1185">Reference proteome</keyword>
<evidence type="ECO:0000313" key="3">
    <source>
        <dbReference type="Proteomes" id="UP001190825"/>
    </source>
</evidence>
<name>A0A508WVT9_9HYPH</name>
<reference evidence="1" key="1">
    <citation type="submission" date="2017-04" db="EMBL/GenBank/DDBJ databases">
        <authorList>
            <person name="Porter S."/>
            <person name="Friesen M.L."/>
            <person name="Faber-Hammond J."/>
        </authorList>
    </citation>
    <scope>NUCLEOTIDE SEQUENCE</scope>
    <source>
        <strain evidence="1">Str16</strain>
    </source>
</reference>
<dbReference type="RefSeq" id="WP_011976339.1">
    <property type="nucleotide sequence ID" value="NZ_ATYC01000022.1"/>
</dbReference>
<dbReference type="GeneID" id="61611551"/>